<evidence type="ECO:0000256" key="2">
    <source>
        <dbReference type="ARBA" id="ARBA00022801"/>
    </source>
</evidence>
<accession>A0A099EY12</accession>
<dbReference type="AlphaFoldDB" id="A0A099EY12"/>
<dbReference type="InterPro" id="IPR000917">
    <property type="entry name" value="Sulfatase_N"/>
</dbReference>
<dbReference type="InterPro" id="IPR017850">
    <property type="entry name" value="Alkaline_phosphatase_core_sf"/>
</dbReference>
<dbReference type="Pfam" id="PF00884">
    <property type="entry name" value="Sulfatase"/>
    <property type="match status" value="1"/>
</dbReference>
<reference evidence="5 7" key="3">
    <citation type="submission" date="2016-10" db="EMBL/GenBank/DDBJ databases">
        <authorList>
            <person name="de Groot N.N."/>
        </authorList>
    </citation>
    <scope>NUCLEOTIDE SEQUENCE [LARGE SCALE GENOMIC DNA]</scope>
    <source>
        <strain evidence="5 7">CGMCC 1.6117</strain>
    </source>
</reference>
<evidence type="ECO:0000313" key="7">
    <source>
        <dbReference type="Proteomes" id="UP000182312"/>
    </source>
</evidence>
<reference evidence="4 6" key="2">
    <citation type="submission" date="2014-10" db="EMBL/GenBank/DDBJ databases">
        <title>Paracoccus sanguinis sp. nov., isolated from clinical specimens of New York State patients.</title>
        <authorList>
            <person name="Mingle L.A."/>
            <person name="Cole J.A."/>
            <person name="Lapierre P."/>
            <person name="Musser K.A."/>
        </authorList>
    </citation>
    <scope>NUCLEOTIDE SEQUENCE [LARGE SCALE GENOMIC DNA]</scope>
    <source>
        <strain evidence="4 6">JCM 14014</strain>
    </source>
</reference>
<dbReference type="GO" id="GO:0046872">
    <property type="term" value="F:metal ion binding"/>
    <property type="evidence" value="ECO:0007669"/>
    <property type="project" value="UniProtKB-KW"/>
</dbReference>
<evidence type="ECO:0000313" key="4">
    <source>
        <dbReference type="EMBL" id="KGJ03079.1"/>
    </source>
</evidence>
<proteinExistence type="predicted"/>
<dbReference type="EMBL" id="JRKN01000026">
    <property type="protein sequence ID" value="KGJ03079.1"/>
    <property type="molecule type" value="Genomic_DNA"/>
</dbReference>
<dbReference type="RefSeq" id="WP_036742808.1">
    <property type="nucleotide sequence ID" value="NZ_FOJO01000010.1"/>
</dbReference>
<dbReference type="Gene3D" id="3.40.720.10">
    <property type="entry name" value="Alkaline Phosphatase, subunit A"/>
    <property type="match status" value="1"/>
</dbReference>
<evidence type="ECO:0000313" key="5">
    <source>
        <dbReference type="EMBL" id="SFA53139.1"/>
    </source>
</evidence>
<organism evidence="4 6">
    <name type="scientific">Paracoccus halophilus</name>
    <dbReference type="NCBI Taxonomy" id="376733"/>
    <lineage>
        <taxon>Bacteria</taxon>
        <taxon>Pseudomonadati</taxon>
        <taxon>Pseudomonadota</taxon>
        <taxon>Alphaproteobacteria</taxon>
        <taxon>Rhodobacterales</taxon>
        <taxon>Paracoccaceae</taxon>
        <taxon>Paracoccus</taxon>
    </lineage>
</organism>
<evidence type="ECO:0000313" key="6">
    <source>
        <dbReference type="Proteomes" id="UP000029846"/>
    </source>
</evidence>
<name>A0A099EY12_9RHOB</name>
<dbReference type="PANTHER" id="PTHR45953">
    <property type="entry name" value="IDURONATE 2-SULFATASE"/>
    <property type="match status" value="1"/>
</dbReference>
<keyword evidence="1" id="KW-0479">Metal-binding</keyword>
<dbReference type="GO" id="GO:0005737">
    <property type="term" value="C:cytoplasm"/>
    <property type="evidence" value="ECO:0007669"/>
    <property type="project" value="TreeGrafter"/>
</dbReference>
<sequence length="541" mass="61274">MTHGRSSNILFIMCDQLRHDYLGCYGHPALKTPHIDSLAERGMRFDRAYVQSPVCGPSRMSTYTGRYPRSHGTTWNSFPLRVGEMGMGDHLRPLGVRTALCGKTHMVADRKGMERLGIAPSSPEGRLMAECGFELWDRLDGLHQRASGKQPTHYQARMQARGYRTDNPWEDYANAPLGDHGEALSPWHLSQAHRPARAAERDTETAYSTDRAIEFMEDAGDRPWCLHLSYIKPHWPYVAPAPYHRMYGARDVIPVVRSDMELRDPHPILREFHRNRVSQVFSRPEVRDRVIPVYMGLIKQIDDNIGRLLDYLRKSGQAQRTMIVFTSDHGDYLGDHWLGEKDMFHDCAVRVPLIVMDPSPAADATRGTVSDALVECIDLLPTFIEYYGGTVPTQIIEGKSLIGLLHRSRAKLREVAISEYDYSVRKARVGLEMPVADCRMQMVFDGRFKLVNVVGFRPMLFDLAEDPDELRDLGADPACREVIVRLTRALLDWALRHHCRVTVSDADLQDAIGGEARAGIYLGCWDQGDIDQIIRSGDSGY</sequence>
<reference evidence="4 6" key="1">
    <citation type="submission" date="2014-09" db="EMBL/GenBank/DDBJ databases">
        <authorList>
            <person name="McGinnis J.M."/>
            <person name="Wolfgang W.J."/>
        </authorList>
    </citation>
    <scope>NUCLEOTIDE SEQUENCE [LARGE SCALE GENOMIC DNA]</scope>
    <source>
        <strain evidence="4 6">JCM 14014</strain>
    </source>
</reference>
<dbReference type="Proteomes" id="UP000029846">
    <property type="component" value="Unassembled WGS sequence"/>
</dbReference>
<dbReference type="eggNOG" id="COG3119">
    <property type="taxonomic scope" value="Bacteria"/>
</dbReference>
<keyword evidence="2 4" id="KW-0378">Hydrolase</keyword>
<keyword evidence="6" id="KW-1185">Reference proteome</keyword>
<dbReference type="Proteomes" id="UP000182312">
    <property type="component" value="Unassembled WGS sequence"/>
</dbReference>
<gene>
    <name evidence="4" type="ORF">IT41_15300</name>
    <name evidence="5" type="ORF">SAMN04487972_11094</name>
</gene>
<dbReference type="OrthoDB" id="9795675at2"/>
<feature type="domain" description="Sulfatase N-terminal" evidence="3">
    <location>
        <begin position="7"/>
        <end position="387"/>
    </location>
</feature>
<dbReference type="PANTHER" id="PTHR45953:SF1">
    <property type="entry name" value="IDURONATE 2-SULFATASE"/>
    <property type="match status" value="1"/>
</dbReference>
<dbReference type="GO" id="GO:0008484">
    <property type="term" value="F:sulfuric ester hydrolase activity"/>
    <property type="evidence" value="ECO:0007669"/>
    <property type="project" value="TreeGrafter"/>
</dbReference>
<dbReference type="STRING" id="376733.SAMN04487972_11094"/>
<evidence type="ECO:0000259" key="3">
    <source>
        <dbReference type="Pfam" id="PF00884"/>
    </source>
</evidence>
<dbReference type="SUPFAM" id="SSF53649">
    <property type="entry name" value="Alkaline phosphatase-like"/>
    <property type="match status" value="1"/>
</dbReference>
<protein>
    <submittedName>
        <fullName evidence="5">Arylsulfatase A</fullName>
    </submittedName>
    <submittedName>
        <fullName evidence="4">Phosphonate monoester hydrolase</fullName>
    </submittedName>
</protein>
<evidence type="ECO:0000256" key="1">
    <source>
        <dbReference type="ARBA" id="ARBA00022723"/>
    </source>
</evidence>
<dbReference type="EMBL" id="FOJO01000010">
    <property type="protein sequence ID" value="SFA53139.1"/>
    <property type="molecule type" value="Genomic_DNA"/>
</dbReference>